<comment type="cofactor">
    <cofactor evidence="1 4">
        <name>thiamine diphosphate</name>
        <dbReference type="ChEBI" id="CHEBI:58937"/>
    </cofactor>
</comment>
<dbReference type="GO" id="GO:0009083">
    <property type="term" value="P:branched-chain amino acid catabolic process"/>
    <property type="evidence" value="ECO:0007669"/>
    <property type="project" value="TreeGrafter"/>
</dbReference>
<evidence type="ECO:0000256" key="2">
    <source>
        <dbReference type="ARBA" id="ARBA00023002"/>
    </source>
</evidence>
<dbReference type="Gene3D" id="3.40.50.970">
    <property type="match status" value="1"/>
</dbReference>
<dbReference type="GO" id="GO:0000287">
    <property type="term" value="F:magnesium ion binding"/>
    <property type="evidence" value="ECO:0007669"/>
    <property type="project" value="UniProtKB-ARBA"/>
</dbReference>
<keyword evidence="3 4" id="KW-0786">Thiamine pyrophosphate</keyword>
<dbReference type="CDD" id="cd02000">
    <property type="entry name" value="TPP_E1_PDC_ADC_BCADC"/>
    <property type="match status" value="1"/>
</dbReference>
<comment type="function">
    <text evidence="4">The branched-chain alpha-keto dehydrogenase complex catalyzes the overall conversion of alpha-keto acids to acyl-CoA and CO(2). It contains multiple copies of three enzymatic components: branched-chain alpha-keto acid decarboxylase (E1), lipoamide acyltransferase (E2) and lipoamide dehydrogenase (E3).</text>
</comment>
<dbReference type="EMBL" id="CP045810">
    <property type="protein sequence ID" value="QHN41118.1"/>
    <property type="molecule type" value="Genomic_DNA"/>
</dbReference>
<comment type="catalytic activity">
    <reaction evidence="4">
        <text>N(6)-[(R)-lipoyl]-L-lysyl-[protein] + 3-methyl-2-oxobutanoate + H(+) = N(6)-[(R)-S(8)-2-methylpropanoyldihydrolipoyl]-L-lysyl-[protein] + CO2</text>
        <dbReference type="Rhea" id="RHEA:13457"/>
        <dbReference type="Rhea" id="RHEA-COMP:10474"/>
        <dbReference type="Rhea" id="RHEA-COMP:10497"/>
        <dbReference type="ChEBI" id="CHEBI:11851"/>
        <dbReference type="ChEBI" id="CHEBI:15378"/>
        <dbReference type="ChEBI" id="CHEBI:16526"/>
        <dbReference type="ChEBI" id="CHEBI:83099"/>
        <dbReference type="ChEBI" id="CHEBI:83142"/>
        <dbReference type="EC" id="1.2.4.4"/>
    </reaction>
</comment>
<evidence type="ECO:0000256" key="4">
    <source>
        <dbReference type="RuleBase" id="RU365014"/>
    </source>
</evidence>
<name>A0A857L3H1_9ACTN</name>
<sequence>MPSNTPDLRPHVPGHQNPAESEPPIRYLTTDGSPTLTAQRRGLDIQLARNLYRDMMRARRLDTESLALARQGELNLWLMSWGQEAAQVGSVHALRGTDMIFPSYREHAVALCRGLTPAQILTQWRGCAHAGWESGGTHHMHINSLVLGTQTLHAVGYATGAVMERTDEVVTVYFGDGAASQGDVNEALNWAAAAQLPVLFFCQNNQWAISTPASLQMRMPLHRRAAGFGLRSYHVDGNDALAVHAVTSEAAAHIRAGGGPVFIEAFTYRRGGHSTSDDPGRYRDDHELKLWESRDPLARVRAFLEGQGVEEGFFARLDRECDAFAEQVRTDCRGLPDPRLDDVFASTYAQPHTLVDDDYARYLAEEEFLGQTSLRTGDAA</sequence>
<organism evidence="5">
    <name type="scientific">Gordonia amarae</name>
    <dbReference type="NCBI Taxonomy" id="36821"/>
    <lineage>
        <taxon>Bacteria</taxon>
        <taxon>Bacillati</taxon>
        <taxon>Actinomycetota</taxon>
        <taxon>Actinomycetes</taxon>
        <taxon>Mycobacteriales</taxon>
        <taxon>Gordoniaceae</taxon>
        <taxon>Gordonia</taxon>
    </lineage>
</organism>
<gene>
    <name evidence="5" type="ORF">GII30_19865</name>
</gene>
<proteinExistence type="inferred from homology"/>
<reference evidence="5" key="1">
    <citation type="journal article" date="2021" name="Nat. Microbiol.">
        <title>Cocultivation of an ultrasmall environmental parasitic bacterium with lytic ability against bacteria associated with wastewater foams.</title>
        <authorList>
            <person name="Batinovic S."/>
            <person name="Rose J.J.A."/>
            <person name="Ratcliffe J."/>
            <person name="Seviour R.J."/>
            <person name="Petrovski S."/>
        </authorList>
    </citation>
    <scope>NUCLEOTIDE SEQUENCE</scope>
    <source>
        <strain evidence="5">CON44</strain>
    </source>
</reference>
<evidence type="ECO:0000313" key="5">
    <source>
        <dbReference type="EMBL" id="QHN41118.1"/>
    </source>
</evidence>
<keyword evidence="5" id="KW-0670">Pyruvate</keyword>
<dbReference type="InterPro" id="IPR050771">
    <property type="entry name" value="Alpha-ketoacid_DH_E1_comp"/>
</dbReference>
<comment type="similarity">
    <text evidence="4">Belongs to the BCKDHA family.</text>
</comment>
<dbReference type="Pfam" id="PF00676">
    <property type="entry name" value="E1_dh"/>
    <property type="match status" value="1"/>
</dbReference>
<dbReference type="PANTHER" id="PTHR43380:SF1">
    <property type="entry name" value="2-OXOISOVALERATE DEHYDROGENASE SUBUNIT ALPHA, MITOCHONDRIAL"/>
    <property type="match status" value="1"/>
</dbReference>
<dbReference type="InterPro" id="IPR029061">
    <property type="entry name" value="THDP-binding"/>
</dbReference>
<dbReference type="SUPFAM" id="SSF52518">
    <property type="entry name" value="Thiamin diphosphate-binding fold (THDP-binding)"/>
    <property type="match status" value="1"/>
</dbReference>
<protein>
    <recommendedName>
        <fullName evidence="4">2-oxoisovalerate dehydrogenase subunit alpha</fullName>
        <ecNumber evidence="4">1.2.4.4</ecNumber>
    </recommendedName>
    <alternativeName>
        <fullName evidence="4">Branched-chain alpha-keto acid dehydrogenase E1 component alpha chain</fullName>
    </alternativeName>
</protein>
<dbReference type="AlphaFoldDB" id="A0A857L3H1"/>
<dbReference type="PANTHER" id="PTHR43380">
    <property type="entry name" value="2-OXOISOVALERATE DEHYDROGENASE SUBUNIT ALPHA, MITOCHONDRIAL"/>
    <property type="match status" value="1"/>
</dbReference>
<evidence type="ECO:0000256" key="3">
    <source>
        <dbReference type="ARBA" id="ARBA00023052"/>
    </source>
</evidence>
<dbReference type="GO" id="GO:0003863">
    <property type="term" value="F:branched-chain 2-oxo acid dehydrogenase activity"/>
    <property type="evidence" value="ECO:0007669"/>
    <property type="project" value="UniProtKB-EC"/>
</dbReference>
<accession>A0A857L3H1</accession>
<evidence type="ECO:0000256" key="1">
    <source>
        <dbReference type="ARBA" id="ARBA00001964"/>
    </source>
</evidence>
<dbReference type="InterPro" id="IPR001017">
    <property type="entry name" value="DH_E1"/>
</dbReference>
<dbReference type="EC" id="1.2.4.4" evidence="4"/>
<keyword evidence="2 4" id="KW-0560">Oxidoreductase</keyword>